<dbReference type="Proteomes" id="UP000059680">
    <property type="component" value="Chromosome 5"/>
</dbReference>
<organism evidence="1 2">
    <name type="scientific">Oryza sativa subsp. japonica</name>
    <name type="common">Rice</name>
    <dbReference type="NCBI Taxonomy" id="39947"/>
    <lineage>
        <taxon>Eukaryota</taxon>
        <taxon>Viridiplantae</taxon>
        <taxon>Streptophyta</taxon>
        <taxon>Embryophyta</taxon>
        <taxon>Tracheophyta</taxon>
        <taxon>Spermatophyta</taxon>
        <taxon>Magnoliopsida</taxon>
        <taxon>Liliopsida</taxon>
        <taxon>Poales</taxon>
        <taxon>Poaceae</taxon>
        <taxon>BOP clade</taxon>
        <taxon>Oryzoideae</taxon>
        <taxon>Oryzeae</taxon>
        <taxon>Oryzinae</taxon>
        <taxon>Oryza</taxon>
        <taxon>Oryza sativa</taxon>
    </lineage>
</organism>
<reference evidence="1 2" key="3">
    <citation type="journal article" date="2013" name="Rice">
        <title>Improvement of the Oryza sativa Nipponbare reference genome using next generation sequence and optical map data.</title>
        <authorList>
            <person name="Kawahara Y."/>
            <person name="de la Bastide M."/>
            <person name="Hamilton J.P."/>
            <person name="Kanamori H."/>
            <person name="McCombie W.R."/>
            <person name="Ouyang S."/>
            <person name="Schwartz D.C."/>
            <person name="Tanaka T."/>
            <person name="Wu J."/>
            <person name="Zhou S."/>
            <person name="Childs K.L."/>
            <person name="Davidson R.M."/>
            <person name="Lin H."/>
            <person name="Quesada-Ocampo L."/>
            <person name="Vaillancourt B."/>
            <person name="Sakai H."/>
            <person name="Lee S.S."/>
            <person name="Kim J."/>
            <person name="Numa H."/>
            <person name="Itoh T."/>
            <person name="Buell C.R."/>
            <person name="Matsumoto T."/>
        </authorList>
    </citation>
    <scope>NUCLEOTIDE SEQUENCE [LARGE SCALE GENOMIC DNA]</scope>
    <source>
        <strain evidence="2">cv. Nipponbare</strain>
    </source>
</reference>
<dbReference type="InParanoid" id="A0A0N7KKB6"/>
<accession>A0A0N7KKB6</accession>
<reference evidence="1 2" key="2">
    <citation type="journal article" date="2013" name="Plant Cell Physiol.">
        <title>Rice Annotation Project Database (RAP-DB): an integrative and interactive database for rice genomics.</title>
        <authorList>
            <person name="Sakai H."/>
            <person name="Lee S.S."/>
            <person name="Tanaka T."/>
            <person name="Numa H."/>
            <person name="Kim J."/>
            <person name="Kawahara Y."/>
            <person name="Wakimoto H."/>
            <person name="Yang C.C."/>
            <person name="Iwamoto M."/>
            <person name="Abe T."/>
            <person name="Yamada Y."/>
            <person name="Muto A."/>
            <person name="Inokuchi H."/>
            <person name="Ikemura T."/>
            <person name="Matsumoto T."/>
            <person name="Sasaki T."/>
            <person name="Itoh T."/>
        </authorList>
    </citation>
    <scope>NUCLEOTIDE SEQUENCE [LARGE SCALE GENOMIC DNA]</scope>
    <source>
        <strain evidence="2">cv. Nipponbare</strain>
    </source>
</reference>
<dbReference type="EMBL" id="AP014961">
    <property type="protein sequence ID" value="BAS92761.1"/>
    <property type="molecule type" value="Genomic_DNA"/>
</dbReference>
<keyword evidence="2" id="KW-1185">Reference proteome</keyword>
<protein>
    <submittedName>
        <fullName evidence="1">Os05g0207350 protein</fullName>
    </submittedName>
</protein>
<sequence length="132" mass="14720">MIQMNPHLILQDNWLNPCQLRRVCLGLVEDDTLILDLEPLHGIFLGHPVLDSNTGLAPAPASNTVSSTLKNNIEVHAINTNRWSYLMPRSMCSWIPNPKHPVSLKFLLSSSYSLTLRPLSKSCMAFSPLTVT</sequence>
<reference evidence="2" key="1">
    <citation type="journal article" date="2005" name="Nature">
        <title>The map-based sequence of the rice genome.</title>
        <authorList>
            <consortium name="International rice genome sequencing project (IRGSP)"/>
            <person name="Matsumoto T."/>
            <person name="Wu J."/>
            <person name="Kanamori H."/>
            <person name="Katayose Y."/>
            <person name="Fujisawa M."/>
            <person name="Namiki N."/>
            <person name="Mizuno H."/>
            <person name="Yamamoto K."/>
            <person name="Antonio B.A."/>
            <person name="Baba T."/>
            <person name="Sakata K."/>
            <person name="Nagamura Y."/>
            <person name="Aoki H."/>
            <person name="Arikawa K."/>
            <person name="Arita K."/>
            <person name="Bito T."/>
            <person name="Chiden Y."/>
            <person name="Fujitsuka N."/>
            <person name="Fukunaka R."/>
            <person name="Hamada M."/>
            <person name="Harada C."/>
            <person name="Hayashi A."/>
            <person name="Hijishita S."/>
            <person name="Honda M."/>
            <person name="Hosokawa S."/>
            <person name="Ichikawa Y."/>
            <person name="Idonuma A."/>
            <person name="Iijima M."/>
            <person name="Ikeda M."/>
            <person name="Ikeno M."/>
            <person name="Ito K."/>
            <person name="Ito S."/>
            <person name="Ito T."/>
            <person name="Ito Y."/>
            <person name="Ito Y."/>
            <person name="Iwabuchi A."/>
            <person name="Kamiya K."/>
            <person name="Karasawa W."/>
            <person name="Kurita K."/>
            <person name="Katagiri S."/>
            <person name="Kikuta A."/>
            <person name="Kobayashi H."/>
            <person name="Kobayashi N."/>
            <person name="Machita K."/>
            <person name="Maehara T."/>
            <person name="Masukawa M."/>
            <person name="Mizubayashi T."/>
            <person name="Mukai Y."/>
            <person name="Nagasaki H."/>
            <person name="Nagata Y."/>
            <person name="Naito S."/>
            <person name="Nakashima M."/>
            <person name="Nakama Y."/>
            <person name="Nakamichi Y."/>
            <person name="Nakamura M."/>
            <person name="Meguro A."/>
            <person name="Negishi M."/>
            <person name="Ohta I."/>
            <person name="Ohta T."/>
            <person name="Okamoto M."/>
            <person name="Ono N."/>
            <person name="Saji S."/>
            <person name="Sakaguchi M."/>
            <person name="Sakai K."/>
            <person name="Shibata M."/>
            <person name="Shimokawa T."/>
            <person name="Song J."/>
            <person name="Takazaki Y."/>
            <person name="Terasawa K."/>
            <person name="Tsugane M."/>
            <person name="Tsuji K."/>
            <person name="Ueda S."/>
            <person name="Waki K."/>
            <person name="Yamagata H."/>
            <person name="Yamamoto M."/>
            <person name="Yamamoto S."/>
            <person name="Yamane H."/>
            <person name="Yoshiki S."/>
            <person name="Yoshihara R."/>
            <person name="Yukawa K."/>
            <person name="Zhong H."/>
            <person name="Yano M."/>
            <person name="Yuan Q."/>
            <person name="Ouyang S."/>
            <person name="Liu J."/>
            <person name="Jones K.M."/>
            <person name="Gansberger K."/>
            <person name="Moffat K."/>
            <person name="Hill J."/>
            <person name="Bera J."/>
            <person name="Fadrosh D."/>
            <person name="Jin S."/>
            <person name="Johri S."/>
            <person name="Kim M."/>
            <person name="Overton L."/>
            <person name="Reardon M."/>
            <person name="Tsitrin T."/>
            <person name="Vuong H."/>
            <person name="Weaver B."/>
            <person name="Ciecko A."/>
            <person name="Tallon L."/>
            <person name="Jackson J."/>
            <person name="Pai G."/>
            <person name="Aken S.V."/>
            <person name="Utterback T."/>
            <person name="Reidmuller S."/>
            <person name="Feldblyum T."/>
            <person name="Hsiao J."/>
            <person name="Zismann V."/>
            <person name="Iobst S."/>
            <person name="de Vazeille A.R."/>
            <person name="Buell C.R."/>
            <person name="Ying K."/>
            <person name="Li Y."/>
            <person name="Lu T."/>
            <person name="Huang Y."/>
            <person name="Zhao Q."/>
            <person name="Feng Q."/>
            <person name="Zhang L."/>
            <person name="Zhu J."/>
            <person name="Weng Q."/>
            <person name="Mu J."/>
            <person name="Lu Y."/>
            <person name="Fan D."/>
            <person name="Liu Y."/>
            <person name="Guan J."/>
            <person name="Zhang Y."/>
            <person name="Yu S."/>
            <person name="Liu X."/>
            <person name="Zhang Y."/>
            <person name="Hong G."/>
            <person name="Han B."/>
            <person name="Choisne N."/>
            <person name="Demange N."/>
            <person name="Orjeda G."/>
            <person name="Samain S."/>
            <person name="Cattolico L."/>
            <person name="Pelletier E."/>
            <person name="Couloux A."/>
            <person name="Segurens B."/>
            <person name="Wincker P."/>
            <person name="D'Hont A."/>
            <person name="Scarpelli C."/>
            <person name="Weissenbach J."/>
            <person name="Salanoubat M."/>
            <person name="Quetier F."/>
            <person name="Yu Y."/>
            <person name="Kim H.R."/>
            <person name="Rambo T."/>
            <person name="Currie J."/>
            <person name="Collura K."/>
            <person name="Luo M."/>
            <person name="Yang T."/>
            <person name="Ammiraju J.S.S."/>
            <person name="Engler F."/>
            <person name="Soderlund C."/>
            <person name="Wing R.A."/>
            <person name="Palmer L.E."/>
            <person name="de la Bastide M."/>
            <person name="Spiegel L."/>
            <person name="Nascimento L."/>
            <person name="Zutavern T."/>
            <person name="O'Shaughnessy A."/>
            <person name="Dike S."/>
            <person name="Dedhia N."/>
            <person name="Preston R."/>
            <person name="Balija V."/>
            <person name="McCombie W.R."/>
            <person name="Chow T."/>
            <person name="Chen H."/>
            <person name="Chung M."/>
            <person name="Chen C."/>
            <person name="Shaw J."/>
            <person name="Wu H."/>
            <person name="Hsiao K."/>
            <person name="Chao Y."/>
            <person name="Chu M."/>
            <person name="Cheng C."/>
            <person name="Hour A."/>
            <person name="Lee P."/>
            <person name="Lin S."/>
            <person name="Lin Y."/>
            <person name="Liou J."/>
            <person name="Liu S."/>
            <person name="Hsing Y."/>
            <person name="Raghuvanshi S."/>
            <person name="Mohanty A."/>
            <person name="Bharti A.K."/>
            <person name="Gaur A."/>
            <person name="Gupta V."/>
            <person name="Kumar D."/>
            <person name="Ravi V."/>
            <person name="Vij S."/>
            <person name="Kapur A."/>
            <person name="Khurana P."/>
            <person name="Khurana P."/>
            <person name="Khurana J.P."/>
            <person name="Tyagi A.K."/>
            <person name="Gaikwad K."/>
            <person name="Singh A."/>
            <person name="Dalal V."/>
            <person name="Srivastava S."/>
            <person name="Dixit A."/>
            <person name="Pal A.K."/>
            <person name="Ghazi I.A."/>
            <person name="Yadav M."/>
            <person name="Pandit A."/>
            <person name="Bhargava A."/>
            <person name="Sureshbabu K."/>
            <person name="Batra K."/>
            <person name="Sharma T.R."/>
            <person name="Mohapatra T."/>
            <person name="Singh N.K."/>
            <person name="Messing J."/>
            <person name="Nelson A.B."/>
            <person name="Fuks G."/>
            <person name="Kavchok S."/>
            <person name="Keizer G."/>
            <person name="Linton E."/>
            <person name="Llaca V."/>
            <person name="Song R."/>
            <person name="Tanyolac B."/>
            <person name="Young S."/>
            <person name="Ho-Il K."/>
            <person name="Hahn J.H."/>
            <person name="Sangsakoo G."/>
            <person name="Vanavichit A."/>
            <person name="de Mattos Luiz.A.T."/>
            <person name="Zimmer P.D."/>
            <person name="Malone G."/>
            <person name="Dellagostin O."/>
            <person name="de Oliveira A.C."/>
            <person name="Bevan M."/>
            <person name="Bancroft I."/>
            <person name="Minx P."/>
            <person name="Cordum H."/>
            <person name="Wilson R."/>
            <person name="Cheng Z."/>
            <person name="Jin W."/>
            <person name="Jiang J."/>
            <person name="Leong S.A."/>
            <person name="Iwama H."/>
            <person name="Gojobori T."/>
            <person name="Itoh T."/>
            <person name="Niimura Y."/>
            <person name="Fujii Y."/>
            <person name="Habara T."/>
            <person name="Sakai H."/>
            <person name="Sato Y."/>
            <person name="Wilson G."/>
            <person name="Kumar K."/>
            <person name="McCouch S."/>
            <person name="Juretic N."/>
            <person name="Hoen D."/>
            <person name="Wright S."/>
            <person name="Bruskiewich R."/>
            <person name="Bureau T."/>
            <person name="Miyao A."/>
            <person name="Hirochika H."/>
            <person name="Nishikawa T."/>
            <person name="Kadowaki K."/>
            <person name="Sugiura M."/>
            <person name="Burr B."/>
            <person name="Sasaki T."/>
        </authorList>
    </citation>
    <scope>NUCLEOTIDE SEQUENCE [LARGE SCALE GENOMIC DNA]</scope>
    <source>
        <strain evidence="2">cv. Nipponbare</strain>
    </source>
</reference>
<gene>
    <name evidence="1" type="ordered locus">Os05g0207350</name>
    <name evidence="1" type="ORF">OSNPB_050207350</name>
</gene>
<evidence type="ECO:0000313" key="1">
    <source>
        <dbReference type="EMBL" id="BAS92761.1"/>
    </source>
</evidence>
<dbReference type="Gramene" id="Os05t0207350-00">
    <property type="protein sequence ID" value="Os05t0207350-00"/>
    <property type="gene ID" value="Os05g0207350"/>
</dbReference>
<dbReference type="PaxDb" id="39947-A0A0N7KKB6"/>
<evidence type="ECO:0000313" key="2">
    <source>
        <dbReference type="Proteomes" id="UP000059680"/>
    </source>
</evidence>
<dbReference type="AlphaFoldDB" id="A0A0N7KKB6"/>
<name>A0A0N7KKB6_ORYSJ</name>
<proteinExistence type="predicted"/>